<evidence type="ECO:0000259" key="2">
    <source>
        <dbReference type="Pfam" id="PF13439"/>
    </source>
</evidence>
<comment type="caution">
    <text evidence="3">The sequence shown here is derived from an EMBL/GenBank/DDBJ whole genome shotgun (WGS) entry which is preliminary data.</text>
</comment>
<dbReference type="AlphaFoldDB" id="A0A401XNI2"/>
<evidence type="ECO:0000313" key="3">
    <source>
        <dbReference type="EMBL" id="GCD78569.1"/>
    </source>
</evidence>
<protein>
    <recommendedName>
        <fullName evidence="5">Glycosyl transferase family 1 domain-containing protein</fullName>
    </recommendedName>
</protein>
<dbReference type="Pfam" id="PF13439">
    <property type="entry name" value="Glyco_transf_4"/>
    <property type="match status" value="1"/>
</dbReference>
<accession>A0A401XNI2</accession>
<gene>
    <name evidence="3" type="ORF">JCM31826_20510</name>
</gene>
<proteinExistence type="predicted"/>
<evidence type="ECO:0008006" key="5">
    <source>
        <dbReference type="Google" id="ProtNLM"/>
    </source>
</evidence>
<organism evidence="3 4">
    <name type="scientific">Thermaurantimonas aggregans</name>
    <dbReference type="NCBI Taxonomy" id="2173829"/>
    <lineage>
        <taxon>Bacteria</taxon>
        <taxon>Pseudomonadati</taxon>
        <taxon>Bacteroidota</taxon>
        <taxon>Flavobacteriia</taxon>
        <taxon>Flavobacteriales</taxon>
        <taxon>Schleiferiaceae</taxon>
        <taxon>Thermaurantimonas</taxon>
    </lineage>
</organism>
<dbReference type="Gene3D" id="3.40.50.2000">
    <property type="entry name" value="Glycogen Phosphorylase B"/>
    <property type="match status" value="2"/>
</dbReference>
<dbReference type="EMBL" id="BHZE01000027">
    <property type="protein sequence ID" value="GCD78569.1"/>
    <property type="molecule type" value="Genomic_DNA"/>
</dbReference>
<dbReference type="GO" id="GO:0016757">
    <property type="term" value="F:glycosyltransferase activity"/>
    <property type="evidence" value="ECO:0007669"/>
    <property type="project" value="InterPro"/>
</dbReference>
<reference evidence="3 4" key="1">
    <citation type="submission" date="2018-11" db="EMBL/GenBank/DDBJ databases">
        <title>Schleiferia aggregans sp. nov., a moderately thermophilic heterotrophic bacterium isolated from microbial mats at a terrestrial hot spring.</title>
        <authorList>
            <person name="Iino T."/>
            <person name="Ohkuma M."/>
            <person name="Haruta S."/>
        </authorList>
    </citation>
    <scope>NUCLEOTIDE SEQUENCE [LARGE SCALE GENOMIC DNA]</scope>
    <source>
        <strain evidence="3 4">LA</strain>
    </source>
</reference>
<evidence type="ECO:0000313" key="4">
    <source>
        <dbReference type="Proteomes" id="UP000286715"/>
    </source>
</evidence>
<dbReference type="PANTHER" id="PTHR12526">
    <property type="entry name" value="GLYCOSYLTRANSFERASE"/>
    <property type="match status" value="1"/>
</dbReference>
<dbReference type="InterPro" id="IPR001296">
    <property type="entry name" value="Glyco_trans_1"/>
</dbReference>
<keyword evidence="4" id="KW-1185">Reference proteome</keyword>
<feature type="domain" description="Glycosyl transferase family 1" evidence="1">
    <location>
        <begin position="100"/>
        <end position="244"/>
    </location>
</feature>
<dbReference type="Pfam" id="PF00534">
    <property type="entry name" value="Glycos_transf_1"/>
    <property type="match status" value="1"/>
</dbReference>
<sequence length="275" mass="31545">MNIFHETYWTVFPLKWLLKKPILCIEHWTGYHNGNYSKLPKWKQSLIKWSAKHVDEFQPVSHHLGQAMQSALGISLPMHVVPNAVNVDVFKPMPGVQKQFDFIHLSTLDFKHKRPDAILRQFAQVLRRYPKTNMAIGGDGDLTPLIELAEELNIRNAVTFFGELSAEEVSAYFNASRCLVLYSNYENFPCVIPEAWACGIPVVASDVGGIKEWLNVEQGVLVDPKNESDLKKAMIYFLENSEKYLPDALRAYSTAYFSYASVGSKFLRRYQHLMR</sequence>
<dbReference type="SUPFAM" id="SSF53756">
    <property type="entry name" value="UDP-Glycosyltransferase/glycogen phosphorylase"/>
    <property type="match status" value="1"/>
</dbReference>
<dbReference type="Proteomes" id="UP000286715">
    <property type="component" value="Unassembled WGS sequence"/>
</dbReference>
<dbReference type="InterPro" id="IPR028098">
    <property type="entry name" value="Glyco_trans_4-like_N"/>
</dbReference>
<dbReference type="PANTHER" id="PTHR12526:SF584">
    <property type="entry name" value="GLYCOSYLTRANSFERASE"/>
    <property type="match status" value="1"/>
</dbReference>
<name>A0A401XNI2_9FLAO</name>
<feature type="domain" description="Glycosyltransferase subfamily 4-like N-terminal" evidence="2">
    <location>
        <begin position="11"/>
        <end position="88"/>
    </location>
</feature>
<evidence type="ECO:0000259" key="1">
    <source>
        <dbReference type="Pfam" id="PF00534"/>
    </source>
</evidence>